<reference evidence="7 8" key="1">
    <citation type="submission" date="2018-03" db="EMBL/GenBank/DDBJ databases">
        <title>Genomic Encyclopedia of Archaeal and Bacterial Type Strains, Phase II (KMG-II): from individual species to whole genera.</title>
        <authorList>
            <person name="Goeker M."/>
        </authorList>
    </citation>
    <scope>NUCLEOTIDE SEQUENCE [LARGE SCALE GENOMIC DNA]</scope>
    <source>
        <strain evidence="7 8">DSM 100214</strain>
    </source>
</reference>
<comment type="similarity">
    <text evidence="1 4">Belongs to the glycosyl hydrolase 30 family.</text>
</comment>
<dbReference type="PANTHER" id="PTHR11069">
    <property type="entry name" value="GLUCOSYLCERAMIDASE"/>
    <property type="match status" value="1"/>
</dbReference>
<dbReference type="PANTHER" id="PTHR11069:SF23">
    <property type="entry name" value="LYSOSOMAL ACID GLUCOSYLCERAMIDASE"/>
    <property type="match status" value="1"/>
</dbReference>
<keyword evidence="3 4" id="KW-0378">Hydrolase</keyword>
<dbReference type="PRINTS" id="PR00843">
    <property type="entry name" value="GLHYDRLASE30"/>
</dbReference>
<protein>
    <submittedName>
        <fullName evidence="7">Glucosylceramidase</fullName>
    </submittedName>
</protein>
<dbReference type="Pfam" id="PF02055">
    <property type="entry name" value="Glyco_hydro_30"/>
    <property type="match status" value="1"/>
</dbReference>
<dbReference type="InterPro" id="IPR001139">
    <property type="entry name" value="Glyco_hydro_30"/>
</dbReference>
<feature type="domain" description="Glycosyl hydrolase family 30 beta sandwich" evidence="6">
    <location>
        <begin position="427"/>
        <end position="488"/>
    </location>
</feature>
<gene>
    <name evidence="7" type="ORF">CLV62_13918</name>
</gene>
<dbReference type="GO" id="GO:0004348">
    <property type="term" value="F:glucosylceramidase activity"/>
    <property type="evidence" value="ECO:0007669"/>
    <property type="project" value="InterPro"/>
</dbReference>
<organism evidence="7 8">
    <name type="scientific">Dysgonomonas alginatilytica</name>
    <dbReference type="NCBI Taxonomy" id="1605892"/>
    <lineage>
        <taxon>Bacteria</taxon>
        <taxon>Pseudomonadati</taxon>
        <taxon>Bacteroidota</taxon>
        <taxon>Bacteroidia</taxon>
        <taxon>Bacteroidales</taxon>
        <taxon>Dysgonomonadaceae</taxon>
        <taxon>Dysgonomonas</taxon>
    </lineage>
</organism>
<dbReference type="SUPFAM" id="SSF51445">
    <property type="entry name" value="(Trans)glycosidases"/>
    <property type="match status" value="1"/>
</dbReference>
<feature type="domain" description="Glycosyl hydrolase family 30 TIM-barrel" evidence="5">
    <location>
        <begin position="80"/>
        <end position="424"/>
    </location>
</feature>
<evidence type="ECO:0000259" key="6">
    <source>
        <dbReference type="Pfam" id="PF17189"/>
    </source>
</evidence>
<dbReference type="InterPro" id="IPR033452">
    <property type="entry name" value="GH30_C"/>
</dbReference>
<dbReference type="SUPFAM" id="SSF51011">
    <property type="entry name" value="Glycosyl hydrolase domain"/>
    <property type="match status" value="1"/>
</dbReference>
<dbReference type="InterPro" id="IPR013780">
    <property type="entry name" value="Glyco_hydro_b"/>
</dbReference>
<dbReference type="Proteomes" id="UP000247973">
    <property type="component" value="Unassembled WGS sequence"/>
</dbReference>
<keyword evidence="4" id="KW-0326">Glycosidase</keyword>
<evidence type="ECO:0000313" key="7">
    <source>
        <dbReference type="EMBL" id="PXV59281.1"/>
    </source>
</evidence>
<accession>A0A2V3PK62</accession>
<evidence type="ECO:0000256" key="3">
    <source>
        <dbReference type="ARBA" id="ARBA00022801"/>
    </source>
</evidence>
<dbReference type="InterPro" id="IPR033453">
    <property type="entry name" value="Glyco_hydro_30_TIM-barrel"/>
</dbReference>
<dbReference type="GO" id="GO:0006680">
    <property type="term" value="P:glucosylceramide catabolic process"/>
    <property type="evidence" value="ECO:0007669"/>
    <property type="project" value="TreeGrafter"/>
</dbReference>
<dbReference type="EMBL" id="QICL01000039">
    <property type="protein sequence ID" value="PXV59281.1"/>
    <property type="molecule type" value="Genomic_DNA"/>
</dbReference>
<name>A0A2V3PK62_9BACT</name>
<comment type="caution">
    <text evidence="7">The sequence shown here is derived from an EMBL/GenBank/DDBJ whole genome shotgun (WGS) entry which is preliminary data.</text>
</comment>
<dbReference type="GO" id="GO:0016020">
    <property type="term" value="C:membrane"/>
    <property type="evidence" value="ECO:0007669"/>
    <property type="project" value="GOC"/>
</dbReference>
<keyword evidence="8" id="KW-1185">Reference proteome</keyword>
<keyword evidence="2" id="KW-0732">Signal</keyword>
<evidence type="ECO:0000256" key="2">
    <source>
        <dbReference type="ARBA" id="ARBA00022729"/>
    </source>
</evidence>
<dbReference type="Pfam" id="PF17189">
    <property type="entry name" value="Glyco_hydro_30C"/>
    <property type="match status" value="1"/>
</dbReference>
<dbReference type="Gene3D" id="2.60.40.1180">
    <property type="entry name" value="Golgi alpha-mannosidase II"/>
    <property type="match status" value="1"/>
</dbReference>
<evidence type="ECO:0000256" key="1">
    <source>
        <dbReference type="ARBA" id="ARBA00005382"/>
    </source>
</evidence>
<dbReference type="Gene3D" id="3.20.20.80">
    <property type="entry name" value="Glycosidases"/>
    <property type="match status" value="1"/>
</dbReference>
<dbReference type="AlphaFoldDB" id="A0A2V3PK62"/>
<dbReference type="InterPro" id="IPR017853">
    <property type="entry name" value="GH"/>
</dbReference>
<evidence type="ECO:0000256" key="4">
    <source>
        <dbReference type="RuleBase" id="RU361188"/>
    </source>
</evidence>
<evidence type="ECO:0000259" key="5">
    <source>
        <dbReference type="Pfam" id="PF02055"/>
    </source>
</evidence>
<proteinExistence type="inferred from homology"/>
<dbReference type="RefSeq" id="WP_110312424.1">
    <property type="nucleotide sequence ID" value="NZ_QICL01000039.1"/>
</dbReference>
<dbReference type="OrthoDB" id="9806701at2"/>
<evidence type="ECO:0000313" key="8">
    <source>
        <dbReference type="Proteomes" id="UP000247973"/>
    </source>
</evidence>
<sequence>MRSFQSHSLSFKRVFLSLLIGGGVLIPSAYAAKKGSVQVLETSNTRSVDLRRSELKLNNGYDNNSLQINLNPAVRYQEMDGFGAAVTGSSCFNLMKMSKSNRMKFLKETFDPHKGLGYSYIRIAIGCSDFSMSEYTCCDTKGIENFALQSEELDYIIPILKEILKINPDIKILGSPWTPPRWMKVNNLGEKQPFDSWTSGHLNPDYYEDYGTYFVKWINAFEKEGIKITAVTPQNEPLNRKNSASLFMGWDEQRDFVKKGLGPKLREAGLNTKIYVFDHNYNYDKMEDQQSYPLKIYQDSEADQYITGAAYHDYGGNRLELNKIHNARPDRELLFTETSIGTWNRGQDLGVRLIGDMENVGLGTVNNWCKGVIVWNLMLDSDRGPWRELGCKTCYGAVDIDRADFKTITRNSHYYIIGHLSAFVKPGAVRIDGNNQSAEGIIYAAFENTDGTYALVLLNKNEKDTKVTVTVDNNSFVHTVLAQSVVSYKWRK</sequence>